<dbReference type="Gene3D" id="1.10.600.10">
    <property type="entry name" value="Farnesyl Diphosphate Synthase"/>
    <property type="match status" value="1"/>
</dbReference>
<dbReference type="PROSITE" id="PS00723">
    <property type="entry name" value="POLYPRENYL_SYNTHASE_1"/>
    <property type="match status" value="1"/>
</dbReference>
<dbReference type="CDD" id="cd00685">
    <property type="entry name" value="Trans_IPPS_HT"/>
    <property type="match status" value="1"/>
</dbReference>
<name>A0A2I1PAP1_9MICO</name>
<dbReference type="PANTHER" id="PTHR12001">
    <property type="entry name" value="GERANYLGERANYL PYROPHOSPHATE SYNTHASE"/>
    <property type="match status" value="1"/>
</dbReference>
<feature type="region of interest" description="Disordered" evidence="7">
    <location>
        <begin position="171"/>
        <end position="195"/>
    </location>
</feature>
<dbReference type="Pfam" id="PF00348">
    <property type="entry name" value="polyprenyl_synt"/>
    <property type="match status" value="1"/>
</dbReference>
<dbReference type="GO" id="GO:0008299">
    <property type="term" value="P:isoprenoid biosynthetic process"/>
    <property type="evidence" value="ECO:0007669"/>
    <property type="project" value="InterPro"/>
</dbReference>
<dbReference type="OrthoDB" id="4497239at2"/>
<keyword evidence="3 6" id="KW-0808">Transferase</keyword>
<dbReference type="InterPro" id="IPR008949">
    <property type="entry name" value="Isoprenoid_synthase_dom_sf"/>
</dbReference>
<evidence type="ECO:0000313" key="8">
    <source>
        <dbReference type="EMBL" id="PKZ41687.1"/>
    </source>
</evidence>
<dbReference type="PANTHER" id="PTHR12001:SF85">
    <property type="entry name" value="SHORT CHAIN ISOPRENYL DIPHOSPHATE SYNTHASE"/>
    <property type="match status" value="1"/>
</dbReference>
<evidence type="ECO:0000313" key="9">
    <source>
        <dbReference type="Proteomes" id="UP000234206"/>
    </source>
</evidence>
<feature type="compositionally biased region" description="Basic and acidic residues" evidence="7">
    <location>
        <begin position="186"/>
        <end position="195"/>
    </location>
</feature>
<dbReference type="GO" id="GO:0004659">
    <property type="term" value="F:prenyltransferase activity"/>
    <property type="evidence" value="ECO:0007669"/>
    <property type="project" value="InterPro"/>
</dbReference>
<comment type="caution">
    <text evidence="8">The sequence shown here is derived from an EMBL/GenBank/DDBJ whole genome shotgun (WGS) entry which is preliminary data.</text>
</comment>
<evidence type="ECO:0000256" key="6">
    <source>
        <dbReference type="RuleBase" id="RU004466"/>
    </source>
</evidence>
<sequence length="435" mass="46113">MPLSSRRVVISPTRTNRTGVRLSGSRPIHPYDTDNLPRPAPGRGGRRCASPSPPTRDTPPAPTTAHPHTYDDAVSPNPLDDAFQAAITASITEQVADHRAQLAPIDPAADELADAIGLLMARGKRLRAGFLHWGHLAAGGEASPATLRAATAMEFFQAAALLHDDVMDDSDTRRGAPTAHRAWAARHREQGWDGSPEDHGLAGAILAGDLCLVWADAAFAGCGWSPEQMRRAVPTWNLMRTQLMGGQFLDILNAARPWDDEDAPARTERVRRVMTYKSAKYSIEHPLLIGADAAGVDPTTRGHLSTYGLHLGLAFQLRDDVLGVFGDSALTGKPTGDDLREGKRTALVVGVLDAASPADAARFEALLGTPDLSPDDTEWMAGLITSTGALAAVEAQVDADRDAALHALAAARDSIDPAAATALEQLAYVTTARSA</sequence>
<protein>
    <submittedName>
        <fullName evidence="8">Polyprenyl synthetase</fullName>
    </submittedName>
</protein>
<keyword evidence="4" id="KW-0479">Metal-binding</keyword>
<keyword evidence="5" id="KW-0460">Magnesium</keyword>
<dbReference type="EMBL" id="PKIZ01000010">
    <property type="protein sequence ID" value="PKZ41687.1"/>
    <property type="molecule type" value="Genomic_DNA"/>
</dbReference>
<reference evidence="8 9" key="1">
    <citation type="submission" date="2017-12" db="EMBL/GenBank/DDBJ databases">
        <title>Phylogenetic diversity of female urinary microbiome.</title>
        <authorList>
            <person name="Thomas-White K."/>
            <person name="Wolfe A.J."/>
        </authorList>
    </citation>
    <scope>NUCLEOTIDE SEQUENCE [LARGE SCALE GENOMIC DNA]</scope>
    <source>
        <strain evidence="8 9">UMB1298</strain>
    </source>
</reference>
<feature type="compositionally biased region" description="Pro residues" evidence="7">
    <location>
        <begin position="51"/>
        <end position="62"/>
    </location>
</feature>
<dbReference type="GO" id="GO:0046872">
    <property type="term" value="F:metal ion binding"/>
    <property type="evidence" value="ECO:0007669"/>
    <property type="project" value="UniProtKB-KW"/>
</dbReference>
<proteinExistence type="inferred from homology"/>
<dbReference type="InterPro" id="IPR033749">
    <property type="entry name" value="Polyprenyl_synt_CS"/>
</dbReference>
<dbReference type="AlphaFoldDB" id="A0A2I1PAP1"/>
<comment type="cofactor">
    <cofactor evidence="1">
        <name>Mg(2+)</name>
        <dbReference type="ChEBI" id="CHEBI:18420"/>
    </cofactor>
</comment>
<evidence type="ECO:0000256" key="7">
    <source>
        <dbReference type="SAM" id="MobiDB-lite"/>
    </source>
</evidence>
<evidence type="ECO:0000256" key="3">
    <source>
        <dbReference type="ARBA" id="ARBA00022679"/>
    </source>
</evidence>
<evidence type="ECO:0000256" key="4">
    <source>
        <dbReference type="ARBA" id="ARBA00022723"/>
    </source>
</evidence>
<gene>
    <name evidence="8" type="ORF">CYJ76_06390</name>
</gene>
<dbReference type="SUPFAM" id="SSF48576">
    <property type="entry name" value="Terpenoid synthases"/>
    <property type="match status" value="1"/>
</dbReference>
<feature type="region of interest" description="Disordered" evidence="7">
    <location>
        <begin position="1"/>
        <end position="73"/>
    </location>
</feature>
<evidence type="ECO:0000256" key="5">
    <source>
        <dbReference type="ARBA" id="ARBA00022842"/>
    </source>
</evidence>
<accession>A0A2I1PAP1</accession>
<dbReference type="SFLD" id="SFLDS00005">
    <property type="entry name" value="Isoprenoid_Synthase_Type_I"/>
    <property type="match status" value="1"/>
</dbReference>
<comment type="similarity">
    <text evidence="2 6">Belongs to the FPP/GGPP synthase family.</text>
</comment>
<evidence type="ECO:0000256" key="1">
    <source>
        <dbReference type="ARBA" id="ARBA00001946"/>
    </source>
</evidence>
<organism evidence="8 9">
    <name type="scientific">Kytococcus schroeteri</name>
    <dbReference type="NCBI Taxonomy" id="138300"/>
    <lineage>
        <taxon>Bacteria</taxon>
        <taxon>Bacillati</taxon>
        <taxon>Actinomycetota</taxon>
        <taxon>Actinomycetes</taxon>
        <taxon>Micrococcales</taxon>
        <taxon>Kytococcaceae</taxon>
        <taxon>Kytococcus</taxon>
    </lineage>
</organism>
<dbReference type="Proteomes" id="UP000234206">
    <property type="component" value="Unassembled WGS sequence"/>
</dbReference>
<keyword evidence="9" id="KW-1185">Reference proteome</keyword>
<dbReference type="InterPro" id="IPR000092">
    <property type="entry name" value="Polyprenyl_synt"/>
</dbReference>
<dbReference type="PROSITE" id="PS00444">
    <property type="entry name" value="POLYPRENYL_SYNTHASE_2"/>
    <property type="match status" value="1"/>
</dbReference>
<evidence type="ECO:0000256" key="2">
    <source>
        <dbReference type="ARBA" id="ARBA00006706"/>
    </source>
</evidence>